<keyword evidence="5" id="KW-1185">Reference proteome</keyword>
<dbReference type="PROSITE" id="PS50043">
    <property type="entry name" value="HTH_LUXR_2"/>
    <property type="match status" value="1"/>
</dbReference>
<dbReference type="Gene3D" id="1.10.10.10">
    <property type="entry name" value="Winged helix-like DNA-binding domain superfamily/Winged helix DNA-binding domain"/>
    <property type="match status" value="1"/>
</dbReference>
<accession>A0ABS5VC24</accession>
<name>A0ABS5VC24_9MICO</name>
<dbReference type="CDD" id="cd06170">
    <property type="entry name" value="LuxR_C_like"/>
    <property type="match status" value="1"/>
</dbReference>
<gene>
    <name evidence="4" type="ORF">KK097_04350</name>
</gene>
<dbReference type="Gene3D" id="1.25.40.10">
    <property type="entry name" value="Tetratricopeptide repeat domain"/>
    <property type="match status" value="1"/>
</dbReference>
<evidence type="ECO:0000313" key="5">
    <source>
        <dbReference type="Proteomes" id="UP001519641"/>
    </source>
</evidence>
<dbReference type="SUPFAM" id="SSF48452">
    <property type="entry name" value="TPR-like"/>
    <property type="match status" value="1"/>
</dbReference>
<dbReference type="RefSeq" id="WP_214543816.1">
    <property type="nucleotide sequence ID" value="NZ_JAHEWS010000004.1"/>
</dbReference>
<dbReference type="PANTHER" id="PTHR16305:SF35">
    <property type="entry name" value="TRANSCRIPTIONAL ACTIVATOR DOMAIN"/>
    <property type="match status" value="1"/>
</dbReference>
<evidence type="ECO:0000256" key="1">
    <source>
        <dbReference type="ARBA" id="ARBA00022741"/>
    </source>
</evidence>
<dbReference type="InterPro" id="IPR016032">
    <property type="entry name" value="Sig_transdc_resp-reg_C-effctor"/>
</dbReference>
<protein>
    <submittedName>
        <fullName evidence="4">AAA family ATPase</fullName>
    </submittedName>
</protein>
<evidence type="ECO:0000259" key="3">
    <source>
        <dbReference type="PROSITE" id="PS50043"/>
    </source>
</evidence>
<sequence>MSVGEPDNAQALRLHRRCHTDGVTMVQPVIGRERERAALRDAVSDVANGGSAFVVDGEAGIGKSSLVTDLLEYADTRGVRAITTTGTLAESAEPYAALHMLLYPLRAGIANLPAPQRRALDVAFGVATGVQPSPLLAGLAALTLLSDAAAERPLLVVAEDLHWMDASSEWALRMMARRVGEDPVVIVMTTRNTGMVETPGIRRLHLGPLDEPAADELLDGISGAPTGQARRDLVLRAEGNPLALHELGRSAAAVDRTRERPVVGRVEQEFAARYTELDQSVRLAILAVALSGGTSPEEAARVAARAIGRFPTPTWTEQASASSLLEWVPPRAIRFRHPLVQSAVLLAASPSERTAVLRSLVLEHQDDPARTIWWRAELATGHDDPLADEIAALGAGRTAMSDTFVASRAYERAAELTSDVVGRVERRIVAAELAGLSGRTSEASLLVQRARDEAPDRLRAARAAWIAETLPTGRTGLAVGDLGPALHAVSEMQAAGAVEHATDALLHLAALAWDHTSEADPGDPMLVVVEALALPEDDPRSLLLAARTEPVARGDRVRELALAAAPTAQDEASAWLLGYALNLVGEIDTARVLLDRALASMRARGELRTFPQALMGTSMTTYLAGDVARARVLAEQAASLGRDLGDAGFSTAARCALAWFDALEGEYPDAERIAGGTAAGAQVLRSSAMRATLLGATGLAHLLSGRAADALGPLRRLFEPDDDAFNPSFAVLTSHDYVDAALESGNRPDAEQRLRELERLHARWHAPMVRAAVDYARTALLPDDDLEATWATLQHERWPIPYVQARALLRLGRRLRRLNRSTTARAVLHAALDLFEAMPAPTWEERTRDAIRATGERLPTTGQRSIELLTPQELRVCTLAAQGLSNRAIGEHLFVSPRTVGAHLYAAFQKLGVSTRQQLPSVLTPEATAATKATAARAAKAATEATAAAD</sequence>
<dbReference type="SMART" id="SM00421">
    <property type="entry name" value="HTH_LUXR"/>
    <property type="match status" value="1"/>
</dbReference>
<dbReference type="SUPFAM" id="SSF52540">
    <property type="entry name" value="P-loop containing nucleoside triphosphate hydrolases"/>
    <property type="match status" value="1"/>
</dbReference>
<dbReference type="SUPFAM" id="SSF46894">
    <property type="entry name" value="C-terminal effector domain of the bipartite response regulators"/>
    <property type="match status" value="1"/>
</dbReference>
<keyword evidence="1" id="KW-0547">Nucleotide-binding</keyword>
<dbReference type="EMBL" id="JAHEWS010000004">
    <property type="protein sequence ID" value="MBT1587041.1"/>
    <property type="molecule type" value="Genomic_DNA"/>
</dbReference>
<reference evidence="4 5" key="1">
    <citation type="submission" date="2021-05" db="EMBL/GenBank/DDBJ databases">
        <title>Whole genome sequence of Curtobacterium flaccumfaciens pv. flaccumfaciens strain CFBP 8819.</title>
        <authorList>
            <person name="Osdaghi E."/>
            <person name="Taghouti G."/>
            <person name="Portier P."/>
            <person name="Fazliarab A."/>
            <person name="Taghavi S.M."/>
            <person name="Briand M."/>
            <person name="Le-Saux M."/>
            <person name="Jacques M.-A."/>
        </authorList>
    </citation>
    <scope>NUCLEOTIDE SEQUENCE [LARGE SCALE GENOMIC DNA]</scope>
    <source>
        <strain evidence="4 5">CFBP 8819</strain>
    </source>
</reference>
<dbReference type="PROSITE" id="PS00622">
    <property type="entry name" value="HTH_LUXR_1"/>
    <property type="match status" value="1"/>
</dbReference>
<dbReference type="Pfam" id="PF00196">
    <property type="entry name" value="GerE"/>
    <property type="match status" value="1"/>
</dbReference>
<dbReference type="InterPro" id="IPR041664">
    <property type="entry name" value="AAA_16"/>
</dbReference>
<dbReference type="Proteomes" id="UP001519641">
    <property type="component" value="Unassembled WGS sequence"/>
</dbReference>
<feature type="domain" description="HTH luxR-type" evidence="3">
    <location>
        <begin position="862"/>
        <end position="929"/>
    </location>
</feature>
<dbReference type="Pfam" id="PF13191">
    <property type="entry name" value="AAA_16"/>
    <property type="match status" value="1"/>
</dbReference>
<keyword evidence="2" id="KW-0067">ATP-binding</keyword>
<dbReference type="InterPro" id="IPR011990">
    <property type="entry name" value="TPR-like_helical_dom_sf"/>
</dbReference>
<dbReference type="PANTHER" id="PTHR16305">
    <property type="entry name" value="TESTICULAR SOLUBLE ADENYLYL CYCLASE"/>
    <property type="match status" value="1"/>
</dbReference>
<dbReference type="InterPro" id="IPR000792">
    <property type="entry name" value="Tscrpt_reg_LuxR_C"/>
</dbReference>
<comment type="caution">
    <text evidence="4">The sequence shown here is derived from an EMBL/GenBank/DDBJ whole genome shotgun (WGS) entry which is preliminary data.</text>
</comment>
<organism evidence="4 5">
    <name type="scientific">Curtobacterium aurantiacum</name>
    <dbReference type="NCBI Taxonomy" id="3236919"/>
    <lineage>
        <taxon>Bacteria</taxon>
        <taxon>Bacillati</taxon>
        <taxon>Actinomycetota</taxon>
        <taxon>Actinomycetes</taxon>
        <taxon>Micrococcales</taxon>
        <taxon>Microbacteriaceae</taxon>
        <taxon>Curtobacterium</taxon>
    </lineage>
</organism>
<evidence type="ECO:0000313" key="4">
    <source>
        <dbReference type="EMBL" id="MBT1587041.1"/>
    </source>
</evidence>
<dbReference type="InterPro" id="IPR027417">
    <property type="entry name" value="P-loop_NTPase"/>
</dbReference>
<evidence type="ECO:0000256" key="2">
    <source>
        <dbReference type="ARBA" id="ARBA00022840"/>
    </source>
</evidence>
<proteinExistence type="predicted"/>
<dbReference type="PRINTS" id="PR00038">
    <property type="entry name" value="HTHLUXR"/>
</dbReference>
<dbReference type="InterPro" id="IPR036388">
    <property type="entry name" value="WH-like_DNA-bd_sf"/>
</dbReference>